<accession>A0A7S3PQA6</accession>
<feature type="compositionally biased region" description="Basic and acidic residues" evidence="1">
    <location>
        <begin position="123"/>
        <end position="142"/>
    </location>
</feature>
<organism evidence="4">
    <name type="scientific">Aplanochytrium stocchinoi</name>
    <dbReference type="NCBI Taxonomy" id="215587"/>
    <lineage>
        <taxon>Eukaryota</taxon>
        <taxon>Sar</taxon>
        <taxon>Stramenopiles</taxon>
        <taxon>Bigyra</taxon>
        <taxon>Labyrinthulomycetes</taxon>
        <taxon>Thraustochytrida</taxon>
        <taxon>Thraustochytriidae</taxon>
        <taxon>Aplanochytrium</taxon>
    </lineage>
</organism>
<dbReference type="PANTHER" id="PTHR22957:SF168">
    <property type="entry name" value="TBC DOMAIN-CONTAINING PROTEIN KINASE-LIKE PROTEIN"/>
    <property type="match status" value="1"/>
</dbReference>
<dbReference type="InterPro" id="IPR036873">
    <property type="entry name" value="Rhodanese-like_dom_sf"/>
</dbReference>
<name>A0A7S3PQA6_9STRA</name>
<dbReference type="AlphaFoldDB" id="A0A7S3PQA6"/>
<gene>
    <name evidence="4" type="ORF">ASTO00021_LOCUS17044</name>
</gene>
<protein>
    <recommendedName>
        <fullName evidence="5">Rab-GAP TBC domain-containing protein</fullName>
    </recommendedName>
</protein>
<dbReference type="SUPFAM" id="SSF47923">
    <property type="entry name" value="Ypt/Rab-GAP domain of gyp1p"/>
    <property type="match status" value="2"/>
</dbReference>
<dbReference type="EMBL" id="HBIN01022189">
    <property type="protein sequence ID" value="CAE0447062.1"/>
    <property type="molecule type" value="Transcribed_RNA"/>
</dbReference>
<proteinExistence type="predicted"/>
<dbReference type="InterPro" id="IPR035969">
    <property type="entry name" value="Rab-GAP_TBC_sf"/>
</dbReference>
<feature type="region of interest" description="Disordered" evidence="1">
    <location>
        <begin position="122"/>
        <end position="152"/>
    </location>
</feature>
<dbReference type="Pfam" id="PF00566">
    <property type="entry name" value="RabGAP-TBC"/>
    <property type="match status" value="1"/>
</dbReference>
<reference evidence="4" key="1">
    <citation type="submission" date="2021-01" db="EMBL/GenBank/DDBJ databases">
        <authorList>
            <person name="Corre E."/>
            <person name="Pelletier E."/>
            <person name="Niang G."/>
            <person name="Scheremetjew M."/>
            <person name="Finn R."/>
            <person name="Kale V."/>
            <person name="Holt S."/>
            <person name="Cochrane G."/>
            <person name="Meng A."/>
            <person name="Brown T."/>
            <person name="Cohen L."/>
        </authorList>
    </citation>
    <scope>NUCLEOTIDE SEQUENCE</scope>
    <source>
        <strain evidence="4">GSBS06</strain>
    </source>
</reference>
<dbReference type="Gene3D" id="3.40.250.10">
    <property type="entry name" value="Rhodanese-like domain"/>
    <property type="match status" value="1"/>
</dbReference>
<evidence type="ECO:0000256" key="1">
    <source>
        <dbReference type="SAM" id="MobiDB-lite"/>
    </source>
</evidence>
<dbReference type="Pfam" id="PF00581">
    <property type="entry name" value="Rhodanese"/>
    <property type="match status" value="1"/>
</dbReference>
<evidence type="ECO:0000313" key="4">
    <source>
        <dbReference type="EMBL" id="CAE0447062.1"/>
    </source>
</evidence>
<dbReference type="Gene3D" id="1.10.8.270">
    <property type="entry name" value="putative rabgap domain of human tbc1 domain family member 14 like domains"/>
    <property type="match status" value="1"/>
</dbReference>
<feature type="domain" description="Rab-GAP TBC" evidence="2">
    <location>
        <begin position="199"/>
        <end position="407"/>
    </location>
</feature>
<evidence type="ECO:0000259" key="2">
    <source>
        <dbReference type="PROSITE" id="PS50086"/>
    </source>
</evidence>
<evidence type="ECO:0000259" key="3">
    <source>
        <dbReference type="PROSITE" id="PS50206"/>
    </source>
</evidence>
<dbReference type="PROSITE" id="PS50086">
    <property type="entry name" value="TBC_RABGAP"/>
    <property type="match status" value="1"/>
</dbReference>
<dbReference type="GO" id="GO:0005096">
    <property type="term" value="F:GTPase activator activity"/>
    <property type="evidence" value="ECO:0007669"/>
    <property type="project" value="TreeGrafter"/>
</dbReference>
<dbReference type="Gene3D" id="1.10.472.80">
    <property type="entry name" value="Ypt/Rab-GAP domain of gyp1p, domain 3"/>
    <property type="match status" value="1"/>
</dbReference>
<evidence type="ECO:0008006" key="5">
    <source>
        <dbReference type="Google" id="ProtNLM"/>
    </source>
</evidence>
<dbReference type="InterPro" id="IPR001763">
    <property type="entry name" value="Rhodanese-like_dom"/>
</dbReference>
<dbReference type="PANTHER" id="PTHR22957">
    <property type="entry name" value="TBC1 DOMAIN FAMILY MEMBER GTPASE-ACTIVATING PROTEIN"/>
    <property type="match status" value="1"/>
</dbReference>
<dbReference type="SMART" id="SM00164">
    <property type="entry name" value="TBC"/>
    <property type="match status" value="1"/>
</dbReference>
<dbReference type="SUPFAM" id="SSF52821">
    <property type="entry name" value="Rhodanese/Cell cycle control phosphatase"/>
    <property type="match status" value="1"/>
</dbReference>
<sequence>MPSTYLESRDTSEIPTVVSKTYRVVTWEELDIRLQNDHDKGIVPSTFYSKLESRSRASALTESEKDSILDDIDLENRLLDANYEVPVEKWFDRESKDTDKQRSQLNGPSYLAAMLISVTAKSPRPDEPLDTDGKNDDSKETTKSGSSCSDELSGGTYELLQSWFDRLEMAGISVGVKNNPTSRIIFKNRAVKFFNVFGGLPNPLRPVVWPTCLGVRLRPWSNRRDESPYNGGIPQSSLEDKMIWAALESPVIWSHEQDRQLDNDKKRCHQYHHLMKSSTMKDLLKQILKAWIILHPEYEYWQGLDSVAAAVICVFPTDPSLCFSFFCRFTNTFLKGVFESDNKSEFDSRLALFWQYLAFHDPVLWSHLENLNVKPELFALKWVLTLFAHVLPLEQVWCVWDALLLSDTERYNSFAALFGVCLMVQVRSVLLELKEFGDVVTFLSKLPVALKPLVAQSLEMLHSAFILSPVEFTSSPSGFVPELSYGKGLSKELGRCLVVDVRPNEQYKTKRIRGAVNIDANDVESGAIHPEILRRRLDRKKQIILVYGLDNDLVDIATSGLVKAKICFVAKLVADIEDVFALLEEQLIVRNS</sequence>
<dbReference type="PROSITE" id="PS50206">
    <property type="entry name" value="RHODANESE_3"/>
    <property type="match status" value="1"/>
</dbReference>
<dbReference type="InterPro" id="IPR000195">
    <property type="entry name" value="Rab-GAP-TBC_dom"/>
</dbReference>
<feature type="domain" description="Rhodanese" evidence="3">
    <location>
        <begin position="492"/>
        <end position="585"/>
    </location>
</feature>